<dbReference type="AlphaFoldDB" id="A0A0L6CQ45"/>
<keyword evidence="2" id="KW-1185">Reference proteome</keyword>
<dbReference type="OrthoDB" id="7597143at2"/>
<organism evidence="1 2">
    <name type="scientific">Roseovarius tolerans</name>
    <dbReference type="NCBI Taxonomy" id="74031"/>
    <lineage>
        <taxon>Bacteria</taxon>
        <taxon>Pseudomonadati</taxon>
        <taxon>Pseudomonadota</taxon>
        <taxon>Alphaproteobacteria</taxon>
        <taxon>Rhodobacterales</taxon>
        <taxon>Roseobacteraceae</taxon>
        <taxon>Roseovarius</taxon>
    </lineage>
</organism>
<reference evidence="2" key="1">
    <citation type="submission" date="2015-07" db="EMBL/GenBank/DDBJ databases">
        <title>Draft Genome Sequence of Roseovarius tolerans EL-164, a producer of N-Acylated Alanine Methyl Esters (NAMEs).</title>
        <authorList>
            <person name="Voget S."/>
            <person name="Bruns H."/>
            <person name="Wagner-Doebler I."/>
            <person name="Schulz S."/>
            <person name="Daniel R."/>
        </authorList>
    </citation>
    <scope>NUCLEOTIDE SEQUENCE [LARGE SCALE GENOMIC DNA]</scope>
    <source>
        <strain evidence="2">EL-164</strain>
    </source>
</reference>
<comment type="caution">
    <text evidence="1">The sequence shown here is derived from an EMBL/GenBank/DDBJ whole genome shotgun (WGS) entry which is preliminary data.</text>
</comment>
<sequence>MSLRILTADERLREAQGKTTMAIFGPSGGGKTTLLTTMPEEQTVCLDFEAGLKSVQGWKGDSISIRRFADAVDIACLIGGANPAAQPEEHFSEAHHAHLRGLHPELAARLDTKRIVFVDSITDLTRQAMAWAKTRPEALSDRTGKPDTRGAYGLLAREVIGLLKHLQHAPGRTVIFVGILEKVVDDMNRVTFQPQMEGGKAARELPGIVDQVMTLDLFTQEEGAEGARSWRHDPDKGTARRLVCQSANPWGLPAKDRSGRLDLTEPADLGALLTKINQTPKG</sequence>
<dbReference type="Proteomes" id="UP000037046">
    <property type="component" value="Unassembled WGS sequence"/>
</dbReference>
<evidence type="ECO:0008006" key="3">
    <source>
        <dbReference type="Google" id="ProtNLM"/>
    </source>
</evidence>
<dbReference type="SUPFAM" id="SSF52540">
    <property type="entry name" value="P-loop containing nucleoside triphosphate hydrolases"/>
    <property type="match status" value="1"/>
</dbReference>
<name>A0A0L6CQ45_9RHOB</name>
<evidence type="ECO:0000313" key="1">
    <source>
        <dbReference type="EMBL" id="KNX39894.1"/>
    </source>
</evidence>
<dbReference type="EMBL" id="LGVV01000088">
    <property type="protein sequence ID" value="KNX39894.1"/>
    <property type="molecule type" value="Genomic_DNA"/>
</dbReference>
<dbReference type="InterPro" id="IPR027417">
    <property type="entry name" value="P-loop_NTPase"/>
</dbReference>
<dbReference type="PATRIC" id="fig|74031.6.peg.3658"/>
<proteinExistence type="predicted"/>
<evidence type="ECO:0000313" key="2">
    <source>
        <dbReference type="Proteomes" id="UP000037046"/>
    </source>
</evidence>
<protein>
    <recommendedName>
        <fullName evidence="3">AAA domain-containing protein</fullName>
    </recommendedName>
</protein>
<dbReference type="RefSeq" id="WP_050664378.1">
    <property type="nucleotide sequence ID" value="NZ_CP118494.1"/>
</dbReference>
<gene>
    <name evidence="1" type="ORF">ROTO_35610</name>
</gene>
<dbReference type="Pfam" id="PF13479">
    <property type="entry name" value="AAA_24"/>
    <property type="match status" value="1"/>
</dbReference>
<accession>A0A0L6CQ45</accession>